<evidence type="ECO:0000313" key="2">
    <source>
        <dbReference type="Proteomes" id="UP000289207"/>
    </source>
</evidence>
<dbReference type="GeneID" id="55011450"/>
<dbReference type="KEGG" id="vg:55011450"/>
<accession>A0A3S7I9I1</accession>
<protein>
    <submittedName>
        <fullName evidence="1">Uncharacterized protein</fullName>
    </submittedName>
</protein>
<proteinExistence type="predicted"/>
<keyword evidence="2" id="KW-1185">Reference proteome</keyword>
<dbReference type="InterPro" id="IPR029063">
    <property type="entry name" value="SAM-dependent_MTases_sf"/>
</dbReference>
<dbReference type="EMBL" id="KY965934">
    <property type="protein sequence ID" value="AVP39989.1"/>
    <property type="molecule type" value="Genomic_DNA"/>
</dbReference>
<organism evidence="1">
    <name type="scientific">Halorubrum pleomorphic virus 9</name>
    <dbReference type="NCBI Taxonomy" id="2126525"/>
    <lineage>
        <taxon>Viruses</taxon>
        <taxon>Monodnaviria</taxon>
        <taxon>Trapavirae</taxon>
        <taxon>Saleviricota</taxon>
        <taxon>Huolimaviricetes</taxon>
        <taxon>Haloruvirales</taxon>
        <taxon>Pleolipoviridae</taxon>
        <taxon>Betapleolipovirus</taxon>
        <taxon>Betapleolipovirus flexibile</taxon>
        <taxon>Betapleolipovirus HRPV9</taxon>
    </lineage>
</organism>
<sequence>MVTDLPPERGGALTRRILHLFADTGVEDEVLHTFGEVTRVGIDPSPNPFSTVVQGDARDPPVSGVFDLAVAHPPCQRWSVATPGGGGDPESHPDYIGDARDACRELADHYVIENVRDAPLRDPVVFSGGMFGMGIHYPRAFETSFSVPVPRSVPRWSPTAGPLAEQGKQGNAWVGSNEGWRLAKGYGHDWPARGLKRHAVPAPYLRRLLYWWLAADETDETSEQLALSEVSL</sequence>
<dbReference type="Proteomes" id="UP000289207">
    <property type="component" value="Segment"/>
</dbReference>
<dbReference type="SUPFAM" id="SSF53335">
    <property type="entry name" value="S-adenosyl-L-methionine-dependent methyltransferases"/>
    <property type="match status" value="1"/>
</dbReference>
<dbReference type="RefSeq" id="YP_009820021.1">
    <property type="nucleotide sequence ID" value="NC_048160.1"/>
</dbReference>
<name>A0A3S7I9I1_9VIRU</name>
<reference evidence="1" key="1">
    <citation type="journal article" date="2018" name="Res. Microbiol.">
        <title>Extremely halophilic pleomorphic archaeal virus HRPV9 extends the diversity of pleolipoviruses with integrases.</title>
        <authorList>
            <person name="Atanasova N.S."/>
            <person name="Demina T.A."/>
            <person name="Krishnam Rajan Shanthi S.N."/>
            <person name="Oksanen H.M."/>
            <person name="Bamford D.H."/>
        </authorList>
    </citation>
    <scope>NUCLEOTIDE SEQUENCE [LARGE SCALE GENOMIC DNA]</scope>
    <source>
        <strain evidence="1">B2-2/SS5-4</strain>
    </source>
</reference>
<evidence type="ECO:0000313" key="1">
    <source>
        <dbReference type="EMBL" id="AVP39989.1"/>
    </source>
</evidence>